<evidence type="ECO:0000256" key="2">
    <source>
        <dbReference type="ARBA" id="ARBA00007165"/>
    </source>
</evidence>
<sequence>MPVNAHPTTDAAAAASAAPSKAKRWALLAFLSLNTLLFCSLGSWQVQRLGWKKELIARVQARVQASPEAPPAPAQWPQLGADDEYRRLQLAGQLLTERSIPVYANTDLGPGYWLMAPLQLASQPADASADTNASTNASTGARAATPAVVWINRGFIPTAMRHSPDYARLSAPAAEAQRSVQVTGLLRLPPRPHWFSRDNRPAEQRWYQRNPAELSAAQALPAQVTAPYFVDAQQIEPSHTLPSAGGSAAQAWPRPGLTQLQFRNNHLSYALTWFTLALLNIAALIYLLFFEPRRAPPDPRGPAD</sequence>
<dbReference type="InterPro" id="IPR002994">
    <property type="entry name" value="Surf1/Shy1"/>
</dbReference>
<dbReference type="AlphaFoldDB" id="A0A2A2ALD2"/>
<comment type="similarity">
    <text evidence="2 6">Belongs to the SURF1 family.</text>
</comment>
<keyword evidence="5 6" id="KW-0472">Membrane</keyword>
<keyword evidence="6" id="KW-1003">Cell membrane</keyword>
<comment type="caution">
    <text evidence="7">The sequence shown here is derived from an EMBL/GenBank/DDBJ whole genome shotgun (WGS) entry which is preliminary data.</text>
</comment>
<evidence type="ECO:0000256" key="6">
    <source>
        <dbReference type="RuleBase" id="RU363076"/>
    </source>
</evidence>
<evidence type="ECO:0000313" key="8">
    <source>
        <dbReference type="Proteomes" id="UP000218054"/>
    </source>
</evidence>
<dbReference type="GO" id="GO:0005886">
    <property type="term" value="C:plasma membrane"/>
    <property type="evidence" value="ECO:0007669"/>
    <property type="project" value="UniProtKB-SubCell"/>
</dbReference>
<evidence type="ECO:0000313" key="7">
    <source>
        <dbReference type="EMBL" id="PAT38524.1"/>
    </source>
</evidence>
<organism evidence="7 8">
    <name type="scientific">Vandammella animalimorsus</name>
    <dbReference type="NCBI Taxonomy" id="2029117"/>
    <lineage>
        <taxon>Bacteria</taxon>
        <taxon>Pseudomonadati</taxon>
        <taxon>Pseudomonadota</taxon>
        <taxon>Betaproteobacteria</taxon>
        <taxon>Burkholderiales</taxon>
        <taxon>Comamonadaceae</taxon>
        <taxon>Vandammella</taxon>
    </lineage>
</organism>
<keyword evidence="3 6" id="KW-0812">Transmembrane</keyword>
<evidence type="ECO:0000256" key="5">
    <source>
        <dbReference type="ARBA" id="ARBA00023136"/>
    </source>
</evidence>
<keyword evidence="4 6" id="KW-1133">Transmembrane helix</keyword>
<evidence type="ECO:0000256" key="4">
    <source>
        <dbReference type="ARBA" id="ARBA00022989"/>
    </source>
</evidence>
<dbReference type="EMBL" id="NSJB01000001">
    <property type="protein sequence ID" value="PAT38524.1"/>
    <property type="molecule type" value="Genomic_DNA"/>
</dbReference>
<dbReference type="Pfam" id="PF02104">
    <property type="entry name" value="SURF1"/>
    <property type="match status" value="1"/>
</dbReference>
<dbReference type="RefSeq" id="WP_095538802.1">
    <property type="nucleotide sequence ID" value="NZ_NSJB01000001.1"/>
</dbReference>
<feature type="transmembrane region" description="Helical" evidence="6">
    <location>
        <begin position="267"/>
        <end position="289"/>
    </location>
</feature>
<evidence type="ECO:0000256" key="3">
    <source>
        <dbReference type="ARBA" id="ARBA00022692"/>
    </source>
</evidence>
<protein>
    <recommendedName>
        <fullName evidence="6">SURF1-like protein</fullName>
    </recommendedName>
</protein>
<name>A0A2A2ALD2_9BURK</name>
<comment type="subcellular location">
    <subcellularLocation>
        <location evidence="6">Cell membrane</location>
        <topology evidence="6">Multi-pass membrane protein</topology>
    </subcellularLocation>
    <subcellularLocation>
        <location evidence="1">Membrane</location>
    </subcellularLocation>
</comment>
<dbReference type="InterPro" id="IPR045214">
    <property type="entry name" value="Surf1/Surf4"/>
</dbReference>
<accession>A0A2A2ALD2</accession>
<dbReference type="PANTHER" id="PTHR23427">
    <property type="entry name" value="SURFEIT LOCUS PROTEIN"/>
    <property type="match status" value="1"/>
</dbReference>
<evidence type="ECO:0000256" key="1">
    <source>
        <dbReference type="ARBA" id="ARBA00004370"/>
    </source>
</evidence>
<feature type="transmembrane region" description="Helical" evidence="6">
    <location>
        <begin position="25"/>
        <end position="44"/>
    </location>
</feature>
<dbReference type="Proteomes" id="UP000218054">
    <property type="component" value="Unassembled WGS sequence"/>
</dbReference>
<keyword evidence="8" id="KW-1185">Reference proteome</keyword>
<reference evidence="7 8" key="1">
    <citation type="submission" date="2017-08" db="EMBL/GenBank/DDBJ databases">
        <title>WGS of Clinical strains of the CDC Group NO-1 linked to zoonotic infections in humans.</title>
        <authorList>
            <person name="Bernier A.-M."/>
            <person name="Bernard K."/>
        </authorList>
    </citation>
    <scope>NUCLEOTIDE SEQUENCE [LARGE SCALE GENOMIC DNA]</scope>
    <source>
        <strain evidence="7 8">NML00-0135</strain>
    </source>
</reference>
<gene>
    <name evidence="7" type="ORF">CK625_03325</name>
</gene>
<dbReference type="PANTHER" id="PTHR23427:SF2">
    <property type="entry name" value="SURFEIT LOCUS PROTEIN 1"/>
    <property type="match status" value="1"/>
</dbReference>
<dbReference type="CDD" id="cd06662">
    <property type="entry name" value="SURF1"/>
    <property type="match status" value="1"/>
</dbReference>
<dbReference type="PROSITE" id="PS50895">
    <property type="entry name" value="SURF1"/>
    <property type="match status" value="1"/>
</dbReference>
<proteinExistence type="inferred from homology"/>